<feature type="domain" description="Major facilitator superfamily (MFS) profile" evidence="7">
    <location>
        <begin position="12"/>
        <end position="389"/>
    </location>
</feature>
<dbReference type="PROSITE" id="PS50850">
    <property type="entry name" value="MFS"/>
    <property type="match status" value="1"/>
</dbReference>
<keyword evidence="2" id="KW-0813">Transport</keyword>
<dbReference type="AlphaFoldDB" id="A0A2P8ID09"/>
<accession>A0A2P8ID09</accession>
<evidence type="ECO:0000256" key="4">
    <source>
        <dbReference type="ARBA" id="ARBA00022989"/>
    </source>
</evidence>
<feature type="transmembrane region" description="Helical" evidence="6">
    <location>
        <begin position="250"/>
        <end position="272"/>
    </location>
</feature>
<reference evidence="8 9" key="1">
    <citation type="submission" date="2018-03" db="EMBL/GenBank/DDBJ databases">
        <title>Genomic Encyclopedia of Type Strains, Phase III (KMG-III): the genomes of soil and plant-associated and newly described type strains.</title>
        <authorList>
            <person name="Whitman W."/>
        </authorList>
    </citation>
    <scope>NUCLEOTIDE SEQUENCE [LARGE SCALE GENOMIC DNA]</scope>
    <source>
        <strain evidence="8 9">CGMCC 4.7097</strain>
    </source>
</reference>
<comment type="caution">
    <text evidence="8">The sequence shown here is derived from an EMBL/GenBank/DDBJ whole genome shotgun (WGS) entry which is preliminary data.</text>
</comment>
<dbReference type="InterPro" id="IPR011701">
    <property type="entry name" value="MFS"/>
</dbReference>
<keyword evidence="9" id="KW-1185">Reference proteome</keyword>
<evidence type="ECO:0000256" key="6">
    <source>
        <dbReference type="SAM" id="Phobius"/>
    </source>
</evidence>
<dbReference type="GO" id="GO:0022857">
    <property type="term" value="F:transmembrane transporter activity"/>
    <property type="evidence" value="ECO:0007669"/>
    <property type="project" value="InterPro"/>
</dbReference>
<organism evidence="8 9">
    <name type="scientific">Saccharothrix carnea</name>
    <dbReference type="NCBI Taxonomy" id="1280637"/>
    <lineage>
        <taxon>Bacteria</taxon>
        <taxon>Bacillati</taxon>
        <taxon>Actinomycetota</taxon>
        <taxon>Actinomycetes</taxon>
        <taxon>Pseudonocardiales</taxon>
        <taxon>Pseudonocardiaceae</taxon>
        <taxon>Saccharothrix</taxon>
    </lineage>
</organism>
<evidence type="ECO:0000256" key="5">
    <source>
        <dbReference type="ARBA" id="ARBA00023136"/>
    </source>
</evidence>
<dbReference type="PANTHER" id="PTHR42718:SF9">
    <property type="entry name" value="MAJOR FACILITATOR SUPERFAMILY MULTIDRUG TRANSPORTER MFSC"/>
    <property type="match status" value="1"/>
</dbReference>
<dbReference type="InterPro" id="IPR036259">
    <property type="entry name" value="MFS_trans_sf"/>
</dbReference>
<dbReference type="EMBL" id="PYAX01000003">
    <property type="protein sequence ID" value="PSL56346.1"/>
    <property type="molecule type" value="Genomic_DNA"/>
</dbReference>
<dbReference type="Proteomes" id="UP000241118">
    <property type="component" value="Unassembled WGS sequence"/>
</dbReference>
<dbReference type="RefSeq" id="WP_106614832.1">
    <property type="nucleotide sequence ID" value="NZ_PYAX01000003.1"/>
</dbReference>
<feature type="transmembrane region" description="Helical" evidence="6">
    <location>
        <begin position="107"/>
        <end position="126"/>
    </location>
</feature>
<gene>
    <name evidence="8" type="ORF">B0I31_10395</name>
</gene>
<feature type="transmembrane region" description="Helical" evidence="6">
    <location>
        <begin position="217"/>
        <end position="238"/>
    </location>
</feature>
<dbReference type="CDD" id="cd17321">
    <property type="entry name" value="MFS_MMR_MDR_like"/>
    <property type="match status" value="1"/>
</dbReference>
<dbReference type="InterPro" id="IPR020846">
    <property type="entry name" value="MFS_dom"/>
</dbReference>
<feature type="transmembrane region" description="Helical" evidence="6">
    <location>
        <begin position="367"/>
        <end position="386"/>
    </location>
</feature>
<evidence type="ECO:0000256" key="3">
    <source>
        <dbReference type="ARBA" id="ARBA00022692"/>
    </source>
</evidence>
<evidence type="ECO:0000313" key="8">
    <source>
        <dbReference type="EMBL" id="PSL56346.1"/>
    </source>
</evidence>
<dbReference type="PRINTS" id="PR01036">
    <property type="entry name" value="TCRTETB"/>
</dbReference>
<feature type="transmembrane region" description="Helical" evidence="6">
    <location>
        <begin position="305"/>
        <end position="328"/>
    </location>
</feature>
<dbReference type="OrthoDB" id="9812221at2"/>
<dbReference type="SUPFAM" id="SSF103473">
    <property type="entry name" value="MFS general substrate transporter"/>
    <property type="match status" value="1"/>
</dbReference>
<evidence type="ECO:0000256" key="1">
    <source>
        <dbReference type="ARBA" id="ARBA00004651"/>
    </source>
</evidence>
<name>A0A2P8ID09_SACCR</name>
<dbReference type="Gene3D" id="1.20.1250.20">
    <property type="entry name" value="MFS general substrate transporter like domains"/>
    <property type="match status" value="1"/>
</dbReference>
<keyword evidence="5 6" id="KW-0472">Membrane</keyword>
<feature type="transmembrane region" description="Helical" evidence="6">
    <location>
        <begin position="47"/>
        <end position="64"/>
    </location>
</feature>
<feature type="transmembrane region" description="Helical" evidence="6">
    <location>
        <begin position="138"/>
        <end position="158"/>
    </location>
</feature>
<comment type="subcellular location">
    <subcellularLocation>
        <location evidence="1">Cell membrane</location>
        <topology evidence="1">Multi-pass membrane protein</topology>
    </subcellularLocation>
</comment>
<proteinExistence type="predicted"/>
<evidence type="ECO:0000256" key="2">
    <source>
        <dbReference type="ARBA" id="ARBA00022448"/>
    </source>
</evidence>
<dbReference type="GO" id="GO:0005886">
    <property type="term" value="C:plasma membrane"/>
    <property type="evidence" value="ECO:0007669"/>
    <property type="project" value="UniProtKB-SubCell"/>
</dbReference>
<feature type="transmembrane region" description="Helical" evidence="6">
    <location>
        <begin position="76"/>
        <end position="95"/>
    </location>
</feature>
<keyword evidence="4 6" id="KW-1133">Transmembrane helix</keyword>
<dbReference type="PANTHER" id="PTHR42718">
    <property type="entry name" value="MAJOR FACILITATOR SUPERFAMILY MULTIDRUG TRANSPORTER MFSC"/>
    <property type="match status" value="1"/>
</dbReference>
<dbReference type="Pfam" id="PF07690">
    <property type="entry name" value="MFS_1"/>
    <property type="match status" value="1"/>
</dbReference>
<evidence type="ECO:0000259" key="7">
    <source>
        <dbReference type="PROSITE" id="PS50850"/>
    </source>
</evidence>
<feature type="transmembrane region" description="Helical" evidence="6">
    <location>
        <begin position="12"/>
        <end position="35"/>
    </location>
</feature>
<evidence type="ECO:0000313" key="9">
    <source>
        <dbReference type="Proteomes" id="UP000241118"/>
    </source>
</evidence>
<feature type="transmembrane region" description="Helical" evidence="6">
    <location>
        <begin position="279"/>
        <end position="299"/>
    </location>
</feature>
<sequence length="389" mass="39280">MTAVLARTRWGAVLAVSSGVVLAALDLTAVAVALPVLGADLGAGPTVTQWVLLAYNLPLIALSLPAGRWLDRAGHLPAFLLSVGGFGATSLLIAIAPNAEVVLVGRALQGAFGALIGAVTMPIIAANVRPEHRARAMGIVLTLIPLSGVAGPAVGGLLTDLFGWRSVFLVNLPVVAVAVLVGRRGIAADGRGLPWPGRRLVVESLVHGARVLRRPSLALPLAALPLIVAGVGALNFVVPYVLVGLPSRTVGLVLLALSAGMAVLSPIAGVIADRCGYRVVALVGSGVILIGTVLLLRAGDDPWDLAWRLAVIGIGHGLFAGPHAAVLLERTPPELMGTSGGVTTLVRTVGFSVGPALGAALGGFGQTVAVLVAITALGVLLTAAQLKVR</sequence>
<protein>
    <submittedName>
        <fullName evidence="8">Putative MFS family arabinose efflux permease</fullName>
    </submittedName>
</protein>
<keyword evidence="3 6" id="KW-0812">Transmembrane</keyword>